<accession>A0A2C9L2G2</accession>
<feature type="compositionally biased region" description="Low complexity" evidence="1">
    <location>
        <begin position="74"/>
        <end position="84"/>
    </location>
</feature>
<protein>
    <submittedName>
        <fullName evidence="2">Uncharacterized protein</fullName>
    </submittedName>
</protein>
<evidence type="ECO:0000313" key="3">
    <source>
        <dbReference type="Proteomes" id="UP000076420"/>
    </source>
</evidence>
<dbReference type="Proteomes" id="UP000076420">
    <property type="component" value="Unassembled WGS sequence"/>
</dbReference>
<dbReference type="EnsemblMetazoa" id="BGLB026191-RA">
    <property type="protein sequence ID" value="BGLB026191-PA"/>
    <property type="gene ID" value="BGLB026191"/>
</dbReference>
<evidence type="ECO:0000256" key="1">
    <source>
        <dbReference type="SAM" id="MobiDB-lite"/>
    </source>
</evidence>
<sequence>MFYQIQKTFREPIYRAKVSEYGRFTIQFRYSRVFTAVQTLYGSRVIDGGTFLQSKQKRRVNNGERKQQERKQGKVNNWKVNNGKNKQRKSKQQKSKQNERQQQERKQREVNNGKVNNRKHF</sequence>
<proteinExistence type="predicted"/>
<name>A0A2C9L2G2_BIOGL</name>
<dbReference type="AlphaFoldDB" id="A0A2C9L2G2"/>
<reference evidence="2" key="1">
    <citation type="submission" date="2020-05" db="UniProtKB">
        <authorList>
            <consortium name="EnsemblMetazoa"/>
        </authorList>
    </citation>
    <scope>IDENTIFICATION</scope>
    <source>
        <strain evidence="2">BB02</strain>
    </source>
</reference>
<feature type="compositionally biased region" description="Basic and acidic residues" evidence="1">
    <location>
        <begin position="96"/>
        <end position="111"/>
    </location>
</feature>
<feature type="compositionally biased region" description="Basic and acidic residues" evidence="1">
    <location>
        <begin position="61"/>
        <end position="72"/>
    </location>
</feature>
<dbReference type="KEGG" id="bgt:106078868"/>
<evidence type="ECO:0000313" key="2">
    <source>
        <dbReference type="EnsemblMetazoa" id="BGLB026191-PA"/>
    </source>
</evidence>
<organism evidence="2 3">
    <name type="scientific">Biomphalaria glabrata</name>
    <name type="common">Bloodfluke planorb</name>
    <name type="synonym">Freshwater snail</name>
    <dbReference type="NCBI Taxonomy" id="6526"/>
    <lineage>
        <taxon>Eukaryota</taxon>
        <taxon>Metazoa</taxon>
        <taxon>Spiralia</taxon>
        <taxon>Lophotrochozoa</taxon>
        <taxon>Mollusca</taxon>
        <taxon>Gastropoda</taxon>
        <taxon>Heterobranchia</taxon>
        <taxon>Euthyneura</taxon>
        <taxon>Panpulmonata</taxon>
        <taxon>Hygrophila</taxon>
        <taxon>Lymnaeoidea</taxon>
        <taxon>Planorbidae</taxon>
        <taxon>Biomphalaria</taxon>
    </lineage>
</organism>
<dbReference type="VEuPathDB" id="VectorBase:BGLB026191"/>
<feature type="compositionally biased region" description="Basic residues" evidence="1">
    <location>
        <begin position="85"/>
        <end position="94"/>
    </location>
</feature>
<feature type="region of interest" description="Disordered" evidence="1">
    <location>
        <begin position="56"/>
        <end position="121"/>
    </location>
</feature>
<gene>
    <name evidence="2" type="primary">106078868</name>
</gene>